<gene>
    <name evidence="2" type="ORF">SAMN05444340_10287</name>
</gene>
<feature type="transmembrane region" description="Helical" evidence="1">
    <location>
        <begin position="50"/>
        <end position="67"/>
    </location>
</feature>
<dbReference type="EMBL" id="FNPF01000002">
    <property type="protein sequence ID" value="SDX96860.1"/>
    <property type="molecule type" value="Genomic_DNA"/>
</dbReference>
<name>A0A1H3G138_9RHOB</name>
<proteinExistence type="predicted"/>
<reference evidence="2 3" key="1">
    <citation type="submission" date="2016-10" db="EMBL/GenBank/DDBJ databases">
        <authorList>
            <person name="de Groot N.N."/>
        </authorList>
    </citation>
    <scope>NUCLEOTIDE SEQUENCE [LARGE SCALE GENOMIC DNA]</scope>
    <source>
        <strain evidence="2 3">DSM 26880</strain>
    </source>
</reference>
<dbReference type="RefSeq" id="WP_089878976.1">
    <property type="nucleotide sequence ID" value="NZ_FNPF01000002.1"/>
</dbReference>
<keyword evidence="1" id="KW-0472">Membrane</keyword>
<dbReference type="Proteomes" id="UP000199286">
    <property type="component" value="Unassembled WGS sequence"/>
</dbReference>
<protein>
    <submittedName>
        <fullName evidence="2">Uncharacterized protein</fullName>
    </submittedName>
</protein>
<feature type="transmembrane region" description="Helical" evidence="1">
    <location>
        <begin position="21"/>
        <end position="38"/>
    </location>
</feature>
<keyword evidence="1" id="KW-1133">Transmembrane helix</keyword>
<sequence length="75" mass="8208">MSRLRDDIVVHNERVKLFSGFLNAIGLGLIGFAVLRPLTADAVSMGVSTLWWGLTGLVLHAVAHYILGMMRKAET</sequence>
<dbReference type="AlphaFoldDB" id="A0A1H3G138"/>
<evidence type="ECO:0000313" key="2">
    <source>
        <dbReference type="EMBL" id="SDX96860.1"/>
    </source>
</evidence>
<keyword evidence="1" id="KW-0812">Transmembrane</keyword>
<keyword evidence="3" id="KW-1185">Reference proteome</keyword>
<accession>A0A1H3G138</accession>
<evidence type="ECO:0000313" key="3">
    <source>
        <dbReference type="Proteomes" id="UP000199286"/>
    </source>
</evidence>
<dbReference type="OrthoDB" id="7871392at2"/>
<organism evidence="2 3">
    <name type="scientific">Citreimonas salinaria</name>
    <dbReference type="NCBI Taxonomy" id="321339"/>
    <lineage>
        <taxon>Bacteria</taxon>
        <taxon>Pseudomonadati</taxon>
        <taxon>Pseudomonadota</taxon>
        <taxon>Alphaproteobacteria</taxon>
        <taxon>Rhodobacterales</taxon>
        <taxon>Roseobacteraceae</taxon>
        <taxon>Citreimonas</taxon>
    </lineage>
</organism>
<dbReference type="STRING" id="321339.SAMN05444340_10287"/>
<evidence type="ECO:0000256" key="1">
    <source>
        <dbReference type="SAM" id="Phobius"/>
    </source>
</evidence>